<dbReference type="GO" id="GO:0004869">
    <property type="term" value="F:cysteine-type endopeptidase inhibitor activity"/>
    <property type="evidence" value="ECO:0007669"/>
    <property type="project" value="InterPro"/>
</dbReference>
<evidence type="ECO:0000313" key="2">
    <source>
        <dbReference type="EnsemblMetazoa" id="CJA17728b.1"/>
    </source>
</evidence>
<keyword evidence="1" id="KW-0732">Signal</keyword>
<dbReference type="Gene3D" id="3.10.450.10">
    <property type="match status" value="1"/>
</dbReference>
<dbReference type="Proteomes" id="UP000005237">
    <property type="component" value="Unassembled WGS sequence"/>
</dbReference>
<keyword evidence="3" id="KW-1185">Reference proteome</keyword>
<organism evidence="2 3">
    <name type="scientific">Caenorhabditis japonica</name>
    <dbReference type="NCBI Taxonomy" id="281687"/>
    <lineage>
        <taxon>Eukaryota</taxon>
        <taxon>Metazoa</taxon>
        <taxon>Ecdysozoa</taxon>
        <taxon>Nematoda</taxon>
        <taxon>Chromadorea</taxon>
        <taxon>Rhabditida</taxon>
        <taxon>Rhabditina</taxon>
        <taxon>Rhabditomorpha</taxon>
        <taxon>Rhabditoidea</taxon>
        <taxon>Rhabditidae</taxon>
        <taxon>Peloderinae</taxon>
        <taxon>Caenorhabditis</taxon>
    </lineage>
</organism>
<dbReference type="EnsemblMetazoa" id="CJA17728b.1">
    <property type="protein sequence ID" value="CJA17728b.1"/>
    <property type="gene ID" value="WBGene00136931"/>
</dbReference>
<proteinExistence type="predicted"/>
<evidence type="ECO:0000256" key="1">
    <source>
        <dbReference type="SAM" id="SignalP"/>
    </source>
</evidence>
<protein>
    <submittedName>
        <fullName evidence="2">Cystatin</fullName>
    </submittedName>
</protein>
<dbReference type="AlphaFoldDB" id="A0A8R1E0X1"/>
<dbReference type="SUPFAM" id="SSF54403">
    <property type="entry name" value="Cystatin/monellin"/>
    <property type="match status" value="1"/>
</dbReference>
<name>A0A8R1E0X1_CAEJA</name>
<accession>A0A8R1E0X1</accession>
<feature type="chain" id="PRO_5035746560" evidence="1">
    <location>
        <begin position="20"/>
        <end position="208"/>
    </location>
</feature>
<reference evidence="3" key="1">
    <citation type="submission" date="2010-08" db="EMBL/GenBank/DDBJ databases">
        <authorList>
            <consortium name="Caenorhabditis japonica Sequencing Consortium"/>
            <person name="Wilson R.K."/>
        </authorList>
    </citation>
    <scope>NUCLEOTIDE SEQUENCE [LARGE SCALE GENOMIC DNA]</scope>
    <source>
        <strain evidence="3">DF5081</strain>
    </source>
</reference>
<dbReference type="InterPro" id="IPR000010">
    <property type="entry name" value="Cystatin_dom"/>
</dbReference>
<reference evidence="2" key="2">
    <citation type="submission" date="2022-06" db="UniProtKB">
        <authorList>
            <consortium name="EnsemblMetazoa"/>
        </authorList>
    </citation>
    <scope>IDENTIFICATION</scope>
    <source>
        <strain evidence="2">DF5081</strain>
    </source>
</reference>
<sequence length="208" mass="23736">MSSFFSLLLFSTLTCNVFTQNIQFPPLRSDPPIANQMVIPLSNRFLMRGSPVVNPPLRSVISVQPLPYQVLPKTESLPDDGETWHEGPLNTESRLAARLTWKAFEADINQRIENEMMWVPLRVLSGDGQVVSGVLYDLKVLAGTSNCSRYEVNAYTIQERNCVHFNGPKRAIFNIMITERSSTWNPFVPDWERIYSKLDREVSDNDDL</sequence>
<feature type="signal peptide" evidence="1">
    <location>
        <begin position="1"/>
        <end position="19"/>
    </location>
</feature>
<dbReference type="InterPro" id="IPR046350">
    <property type="entry name" value="Cystatin_sf"/>
</dbReference>
<evidence type="ECO:0000313" key="3">
    <source>
        <dbReference type="Proteomes" id="UP000005237"/>
    </source>
</evidence>
<dbReference type="CDD" id="cd00042">
    <property type="entry name" value="CY"/>
    <property type="match status" value="1"/>
</dbReference>